<name>A0A1J4K2H5_9EUKA</name>
<comment type="caution">
    <text evidence="2">The sequence shown here is derived from an EMBL/GenBank/DDBJ whole genome shotgun (WGS) entry which is preliminary data.</text>
</comment>
<evidence type="ECO:0000256" key="1">
    <source>
        <dbReference type="SAM" id="MobiDB-lite"/>
    </source>
</evidence>
<dbReference type="VEuPathDB" id="TrichDB:TRFO_28662"/>
<evidence type="ECO:0000313" key="2">
    <source>
        <dbReference type="EMBL" id="OHT03948.1"/>
    </source>
</evidence>
<evidence type="ECO:0000313" key="3">
    <source>
        <dbReference type="Proteomes" id="UP000179807"/>
    </source>
</evidence>
<dbReference type="RefSeq" id="XP_068357084.1">
    <property type="nucleotide sequence ID" value="XM_068506309.1"/>
</dbReference>
<reference evidence="2" key="1">
    <citation type="submission" date="2016-10" db="EMBL/GenBank/DDBJ databases">
        <authorList>
            <person name="Benchimol M."/>
            <person name="Almeida L.G."/>
            <person name="Vasconcelos A.T."/>
            <person name="Perreira-Neves A."/>
            <person name="Rosa I.A."/>
            <person name="Tasca T."/>
            <person name="Bogo M.R."/>
            <person name="de Souza W."/>
        </authorList>
    </citation>
    <scope>NUCLEOTIDE SEQUENCE [LARGE SCALE GENOMIC DNA]</scope>
    <source>
        <strain evidence="2">K</strain>
    </source>
</reference>
<dbReference type="EMBL" id="MLAK01000811">
    <property type="protein sequence ID" value="OHT03948.1"/>
    <property type="molecule type" value="Genomic_DNA"/>
</dbReference>
<feature type="region of interest" description="Disordered" evidence="1">
    <location>
        <begin position="1"/>
        <end position="25"/>
    </location>
</feature>
<dbReference type="Proteomes" id="UP000179807">
    <property type="component" value="Unassembled WGS sequence"/>
</dbReference>
<organism evidence="2 3">
    <name type="scientific">Tritrichomonas foetus</name>
    <dbReference type="NCBI Taxonomy" id="1144522"/>
    <lineage>
        <taxon>Eukaryota</taxon>
        <taxon>Metamonada</taxon>
        <taxon>Parabasalia</taxon>
        <taxon>Tritrichomonadida</taxon>
        <taxon>Tritrichomonadidae</taxon>
        <taxon>Tritrichomonas</taxon>
    </lineage>
</organism>
<accession>A0A1J4K2H5</accession>
<gene>
    <name evidence="2" type="ORF">TRFO_28662</name>
</gene>
<dbReference type="GeneID" id="94841013"/>
<sequence length="93" mass="10637">MSSSKKKTTSSLSKKSAPLTLEEHEEIKQKKLQSLKKQALHDRKLFDELGNRVRKEQAAKGKALIQGNPLAVDQASRYEKEKARLQDKYIFNP</sequence>
<protein>
    <submittedName>
        <fullName evidence="2">Uncharacterized protein</fullName>
    </submittedName>
</protein>
<dbReference type="AlphaFoldDB" id="A0A1J4K2H5"/>
<proteinExistence type="predicted"/>
<keyword evidence="3" id="KW-1185">Reference proteome</keyword>